<dbReference type="EMBL" id="JALBCA010000015">
    <property type="protein sequence ID" value="KAI2390852.1"/>
    <property type="molecule type" value="Genomic_DNA"/>
</dbReference>
<name>A0ACB8V268_9EURO</name>
<accession>A0ACB8V268</accession>
<comment type="caution">
    <text evidence="1">The sequence shown here is derived from an EMBL/GenBank/DDBJ whole genome shotgun (WGS) entry which is preliminary data.</text>
</comment>
<gene>
    <name evidence="1" type="primary">CCA1</name>
    <name evidence="1" type="ORF">LOY88_001439</name>
</gene>
<evidence type="ECO:0000313" key="1">
    <source>
        <dbReference type="EMBL" id="KAI2390852.1"/>
    </source>
</evidence>
<dbReference type="EC" id="2.7.7.72" evidence="1"/>
<organism evidence="1">
    <name type="scientific">Ophidiomyces ophidiicola</name>
    <dbReference type="NCBI Taxonomy" id="1387563"/>
    <lineage>
        <taxon>Eukaryota</taxon>
        <taxon>Fungi</taxon>
        <taxon>Dikarya</taxon>
        <taxon>Ascomycota</taxon>
        <taxon>Pezizomycotina</taxon>
        <taxon>Eurotiomycetes</taxon>
        <taxon>Eurotiomycetidae</taxon>
        <taxon>Onygenales</taxon>
        <taxon>Onygenaceae</taxon>
        <taxon>Ophidiomyces</taxon>
    </lineage>
</organism>
<proteinExistence type="predicted"/>
<sequence length="553" mass="63136">MAAACKIPAPFPPVIELTEIEKTLRHLLLDVVEYIKQKHLHNGHPPMTDDLVLRFTGGWVRDKLLGVDSHDIDVGISTMTGYKFGAELKEYLDIPEHLEKYRSFHSDDALKSVIGGLHKIEANPEKSKHLETVATRIFGLEVDLVNLRKETYSDHSRHPDMEFGTAQEDALRRDATINALFYNLHTSSVEDLTGRGISDMICQIIRTPLEPYQTFKDDPLRVLRLIRFSSRLGYRIDQDTEEAMQHADIKESLRLKISQERIGAEIEKMLKGKVYCPSPFAALCIIDRLHLYDTIFSNHQDDVTVDASSWVKAKRALMILLDNDYMGIGISQETRTNIRTLLLRDGEDIYHSWMLAAFSPWAIIPQKETPPDKKDLPPRAAMVARDSLRTDNKTFTILKAAATHYKRVTDLKSSFLKQDLGETLADVRWQLGRTIREIGVDWRLCVIQAILLEVMQGEEAANVFKEYEQFLLYLKAQDLLGVDALRPLVNGRQLASAFGVLPGPWMSKALDMVIEWQLRNPERRDGKGAIEEVERRKDSLELTTAPKKKRTKQ</sequence>
<protein>
    <submittedName>
        <fullName evidence="1">CCA tRNA nucleotidyltransferase, mitochondrial</fullName>
        <ecNumber evidence="1">2.7.7.72</ecNumber>
    </submittedName>
</protein>
<keyword evidence="1" id="KW-0808">Transferase</keyword>
<keyword evidence="1" id="KW-0548">Nucleotidyltransferase</keyword>
<reference evidence="1" key="1">
    <citation type="journal article" date="2022" name="bioRxiv">
        <title>Population genetic analysis of Ophidiomyces ophidiicola, the causative agent of snake fungal disease, indicates recent introductions to the USA.</title>
        <authorList>
            <person name="Ladner J.T."/>
            <person name="Palmer J.M."/>
            <person name="Ettinger C.L."/>
            <person name="Stajich J.E."/>
            <person name="Farrell T.M."/>
            <person name="Glorioso B.M."/>
            <person name="Lawson B."/>
            <person name="Price S.J."/>
            <person name="Stengle A.G."/>
            <person name="Grear D.A."/>
            <person name="Lorch J.M."/>
        </authorList>
    </citation>
    <scope>NUCLEOTIDE SEQUENCE</scope>
    <source>
        <strain evidence="1">NWHC 24266-5</strain>
    </source>
</reference>